<name>A0AA37GB80_9PEZI</name>
<protein>
    <recommendedName>
        <fullName evidence="4">Swim zinc finger domain protein</fullName>
    </recommendedName>
</protein>
<sequence>MATPDAYFFGVEIELIAAPIQPRNPFSPEYYYEKLASWIRSFNVRAAADTLVEKYRKYPEHYNKWWITKDGSLKHPEYPCIPLEAVSPVLSTCHRWEDSIEVFWAACDRVFQMPEASHRCGSHIHVSPSPLQMFSLSQLKRVAYGVVFYEPLVEEILPHSRRNHPYCKLNTEHSDELKTIIWSSQGTESSLRRVRHRIMSVNNARGIRDLMQRSSEPRIDRRVLWNFDNVFPGCSGTIEFRGGRALRGPVKTKRWISFALAFIHLCLSEDLGSSAGYQRPSIRSFWQSLRRAAHEIGVKSHLPSKWTVMAEFERQRRKVVSIHVVRADDSISDGSHEEICDEEDEEDSSSDDDSSISSKSDSKYSDSDKYDFEDTDSDELDSVYTDSDYFY</sequence>
<reference evidence="2 3" key="1">
    <citation type="submission" date="2021-07" db="EMBL/GenBank/DDBJ databases">
        <title>Genome data of Colletotrichum spaethianum.</title>
        <authorList>
            <person name="Utami Y.D."/>
            <person name="Hiruma K."/>
        </authorList>
    </citation>
    <scope>NUCLEOTIDE SEQUENCE [LARGE SCALE GENOMIC DNA]</scope>
    <source>
        <strain evidence="2 3">MAFF 242679</strain>
    </source>
</reference>
<evidence type="ECO:0000256" key="1">
    <source>
        <dbReference type="SAM" id="MobiDB-lite"/>
    </source>
</evidence>
<feature type="compositionally biased region" description="Acidic residues" evidence="1">
    <location>
        <begin position="339"/>
        <end position="354"/>
    </location>
</feature>
<comment type="caution">
    <text evidence="2">The sequence shown here is derived from an EMBL/GenBank/DDBJ whole genome shotgun (WGS) entry which is preliminary data.</text>
</comment>
<dbReference type="PANTHER" id="PTHR36847:SF1">
    <property type="entry name" value="AMIDOLIGASE ENZYME"/>
    <property type="match status" value="1"/>
</dbReference>
<proteinExistence type="predicted"/>
<keyword evidence="3" id="KW-1185">Reference proteome</keyword>
<dbReference type="Pfam" id="PF12224">
    <property type="entry name" value="Amidoligase_2"/>
    <property type="match status" value="1"/>
</dbReference>
<gene>
    <name evidence="2" type="ORF">ColLi_00305</name>
</gene>
<feature type="region of interest" description="Disordered" evidence="1">
    <location>
        <begin position="333"/>
        <end position="391"/>
    </location>
</feature>
<dbReference type="Proteomes" id="UP001055172">
    <property type="component" value="Unassembled WGS sequence"/>
</dbReference>
<organism evidence="2 3">
    <name type="scientific">Colletotrichum liriopes</name>
    <dbReference type="NCBI Taxonomy" id="708192"/>
    <lineage>
        <taxon>Eukaryota</taxon>
        <taxon>Fungi</taxon>
        <taxon>Dikarya</taxon>
        <taxon>Ascomycota</taxon>
        <taxon>Pezizomycotina</taxon>
        <taxon>Sordariomycetes</taxon>
        <taxon>Hypocreomycetidae</taxon>
        <taxon>Glomerellales</taxon>
        <taxon>Glomerellaceae</taxon>
        <taxon>Colletotrichum</taxon>
        <taxon>Colletotrichum spaethianum species complex</taxon>
    </lineage>
</organism>
<feature type="compositionally biased region" description="Basic and acidic residues" evidence="1">
    <location>
        <begin position="360"/>
        <end position="372"/>
    </location>
</feature>
<dbReference type="AlphaFoldDB" id="A0AA37GB80"/>
<accession>A0AA37GB80</accession>
<dbReference type="PANTHER" id="PTHR36847">
    <property type="entry name" value="AMIDOLIGASE ENZYME"/>
    <property type="match status" value="1"/>
</dbReference>
<dbReference type="InterPro" id="IPR022025">
    <property type="entry name" value="Amidoligase_2"/>
</dbReference>
<evidence type="ECO:0000313" key="3">
    <source>
        <dbReference type="Proteomes" id="UP001055172"/>
    </source>
</evidence>
<dbReference type="EMBL" id="BPPX01000001">
    <property type="protein sequence ID" value="GJC77467.1"/>
    <property type="molecule type" value="Genomic_DNA"/>
</dbReference>
<evidence type="ECO:0000313" key="2">
    <source>
        <dbReference type="EMBL" id="GJC77467.1"/>
    </source>
</evidence>
<evidence type="ECO:0008006" key="4">
    <source>
        <dbReference type="Google" id="ProtNLM"/>
    </source>
</evidence>